<dbReference type="Proteomes" id="UP000295215">
    <property type="component" value="Unassembled WGS sequence"/>
</dbReference>
<dbReference type="InterPro" id="IPR019734">
    <property type="entry name" value="TPR_rpt"/>
</dbReference>
<evidence type="ECO:0000313" key="3">
    <source>
        <dbReference type="EMBL" id="TDS64278.1"/>
    </source>
</evidence>
<evidence type="ECO:0000256" key="2">
    <source>
        <dbReference type="SAM" id="Phobius"/>
    </source>
</evidence>
<keyword evidence="2" id="KW-0472">Membrane</keyword>
<keyword evidence="1" id="KW-0175">Coiled coil</keyword>
<feature type="coiled-coil region" evidence="1">
    <location>
        <begin position="469"/>
        <end position="529"/>
    </location>
</feature>
<dbReference type="Pfam" id="PF13174">
    <property type="entry name" value="TPR_6"/>
    <property type="match status" value="1"/>
</dbReference>
<feature type="transmembrane region" description="Helical" evidence="2">
    <location>
        <begin position="27"/>
        <end position="46"/>
    </location>
</feature>
<dbReference type="AlphaFoldDB" id="A0A4R7F3V9"/>
<organism evidence="3 4">
    <name type="scientific">Myroides indicus</name>
    <dbReference type="NCBI Taxonomy" id="1323422"/>
    <lineage>
        <taxon>Bacteria</taxon>
        <taxon>Pseudomonadati</taxon>
        <taxon>Bacteroidota</taxon>
        <taxon>Flavobacteriia</taxon>
        <taxon>Flavobacteriales</taxon>
        <taxon>Flavobacteriaceae</taxon>
        <taxon>Myroides</taxon>
    </lineage>
</organism>
<dbReference type="Gene3D" id="1.25.40.10">
    <property type="entry name" value="Tetratricopeptide repeat domain"/>
    <property type="match status" value="2"/>
</dbReference>
<reference evidence="3 4" key="1">
    <citation type="submission" date="2019-03" db="EMBL/GenBank/DDBJ databases">
        <title>Genomic Encyclopedia of Archaeal and Bacterial Type Strains, Phase II (KMG-II): from individual species to whole genera.</title>
        <authorList>
            <person name="Goeker M."/>
        </authorList>
    </citation>
    <scope>NUCLEOTIDE SEQUENCE [LARGE SCALE GENOMIC DNA]</scope>
    <source>
        <strain evidence="3 4">DSM 28213</strain>
    </source>
</reference>
<sequence length="624" mass="72523">MCYVSLIEALFFVLYLMPSRNKMRRTWLFYIFFIQLLCILWTPALAQKAASDSLEVLLSNSQLDTQTRILSLCQLANSTPLDQLDKAIEANKKAIALAQKQRYEDGLCLAWSQQVQFEMIQRDGIAAQQAADSMLYHAQNASELYKGIAYFRMGYLQNLQNKPEEAFESWEKAIPMLEENDGQKYLSSIYYLKFGIYAERENQKEASRYAELALESAQKSKDIDAEIKAWQIKGTYEVDLFEQKGRTIHLQAAKDAFEQSISLYKQHQTYTKNPSVVALSALYLANLYLEYDSSLKRKDIMEYVNLALQTSKEVNNIEMQANTYAILSKIHMQSANWAAAEQALLTQRVLADSLPSPNYYLELKNLELLATLQEKQGDPEQALEYYKKYVATYKKVFDSEQTEIIQQLEAQYENDKKNKELELLHQKNAFQKRQTWLYSAIAIITITGLLFLFIAYRFRLKYALERQKLQDEEAARLKAEQTLIAQEKEQLQKELMVGMLQIERGAESLKELKEKIATAESQHPQLNQFIKEELRINSDFDLIRSEIQAIHPEFFKQLQDKASEKLTQTDLRYCAYFSLQFSTKQIAELLNVTPKSVRMAKYRLKQKFELDKEDDFDAFLQGLS</sequence>
<evidence type="ECO:0000313" key="4">
    <source>
        <dbReference type="Proteomes" id="UP000295215"/>
    </source>
</evidence>
<name>A0A4R7F3V9_9FLAO</name>
<keyword evidence="2" id="KW-1133">Transmembrane helix</keyword>
<gene>
    <name evidence="3" type="ORF">C8P70_105130</name>
</gene>
<feature type="transmembrane region" description="Helical" evidence="2">
    <location>
        <begin position="436"/>
        <end position="458"/>
    </location>
</feature>
<dbReference type="GO" id="GO:0006355">
    <property type="term" value="P:regulation of DNA-templated transcription"/>
    <property type="evidence" value="ECO:0007669"/>
    <property type="project" value="InterPro"/>
</dbReference>
<comment type="caution">
    <text evidence="3">The sequence shown here is derived from an EMBL/GenBank/DDBJ whole genome shotgun (WGS) entry which is preliminary data.</text>
</comment>
<dbReference type="InterPro" id="IPR016032">
    <property type="entry name" value="Sig_transdc_resp-reg_C-effctor"/>
</dbReference>
<dbReference type="InterPro" id="IPR011990">
    <property type="entry name" value="TPR-like_helical_dom_sf"/>
</dbReference>
<dbReference type="GO" id="GO:0003677">
    <property type="term" value="F:DNA binding"/>
    <property type="evidence" value="ECO:0007669"/>
    <property type="project" value="InterPro"/>
</dbReference>
<dbReference type="SUPFAM" id="SSF48452">
    <property type="entry name" value="TPR-like"/>
    <property type="match status" value="1"/>
</dbReference>
<dbReference type="SUPFAM" id="SSF46894">
    <property type="entry name" value="C-terminal effector domain of the bipartite response regulators"/>
    <property type="match status" value="1"/>
</dbReference>
<proteinExistence type="predicted"/>
<evidence type="ECO:0008006" key="5">
    <source>
        <dbReference type="Google" id="ProtNLM"/>
    </source>
</evidence>
<dbReference type="SMART" id="SM00028">
    <property type="entry name" value="TPR"/>
    <property type="match status" value="2"/>
</dbReference>
<accession>A0A4R7F3V9</accession>
<dbReference type="EMBL" id="SOAG01000005">
    <property type="protein sequence ID" value="TDS64278.1"/>
    <property type="molecule type" value="Genomic_DNA"/>
</dbReference>
<evidence type="ECO:0000256" key="1">
    <source>
        <dbReference type="SAM" id="Coils"/>
    </source>
</evidence>
<keyword evidence="4" id="KW-1185">Reference proteome</keyword>
<keyword evidence="2" id="KW-0812">Transmembrane</keyword>
<protein>
    <recommendedName>
        <fullName evidence="5">HTH luxR-type domain-containing protein</fullName>
    </recommendedName>
</protein>